<dbReference type="InterPro" id="IPR003615">
    <property type="entry name" value="HNH_nuc"/>
</dbReference>
<dbReference type="AlphaFoldDB" id="A0A3R9P7U5"/>
<dbReference type="InterPro" id="IPR003611">
    <property type="entry name" value="NUMOD3"/>
</dbReference>
<gene>
    <name evidence="3" type="ORF">EI293_02770</name>
</gene>
<protein>
    <recommendedName>
        <fullName evidence="5">HNH nuclease domain-containing protein</fullName>
    </recommendedName>
</protein>
<proteinExistence type="predicted"/>
<evidence type="ECO:0000313" key="3">
    <source>
        <dbReference type="EMBL" id="RSK46110.1"/>
    </source>
</evidence>
<keyword evidence="4" id="KW-1185">Reference proteome</keyword>
<dbReference type="OrthoDB" id="6631788at2"/>
<evidence type="ECO:0000313" key="4">
    <source>
        <dbReference type="Proteomes" id="UP000270291"/>
    </source>
</evidence>
<dbReference type="GO" id="GO:0003677">
    <property type="term" value="F:DNA binding"/>
    <property type="evidence" value="ECO:0007669"/>
    <property type="project" value="InterPro"/>
</dbReference>
<dbReference type="Proteomes" id="UP000270291">
    <property type="component" value="Unassembled WGS sequence"/>
</dbReference>
<dbReference type="SUPFAM" id="SSF54060">
    <property type="entry name" value="His-Me finger endonucleases"/>
    <property type="match status" value="1"/>
</dbReference>
<feature type="domain" description="HNH nuclease" evidence="2">
    <location>
        <begin position="67"/>
        <end position="112"/>
    </location>
</feature>
<feature type="domain" description="Nuclease associated modular" evidence="1">
    <location>
        <begin position="132"/>
        <end position="154"/>
    </location>
</feature>
<evidence type="ECO:0000259" key="2">
    <source>
        <dbReference type="Pfam" id="PF13392"/>
    </source>
</evidence>
<dbReference type="RefSeq" id="WP_125435454.1">
    <property type="nucleotide sequence ID" value="NZ_RWIU01000001.1"/>
</dbReference>
<comment type="caution">
    <text evidence="3">The sequence shown here is derived from an EMBL/GenBank/DDBJ whole genome shotgun (WGS) entry which is preliminary data.</text>
</comment>
<name>A0A3R9P7U5_9BACT</name>
<dbReference type="EMBL" id="RWIU01000001">
    <property type="protein sequence ID" value="RSK46110.1"/>
    <property type="molecule type" value="Genomic_DNA"/>
</dbReference>
<dbReference type="Gene3D" id="3.90.75.20">
    <property type="match status" value="1"/>
</dbReference>
<dbReference type="Pfam" id="PF07460">
    <property type="entry name" value="NUMOD3"/>
    <property type="match status" value="1"/>
</dbReference>
<evidence type="ECO:0000259" key="1">
    <source>
        <dbReference type="Pfam" id="PF07460"/>
    </source>
</evidence>
<dbReference type="Pfam" id="PF13392">
    <property type="entry name" value="HNH_3"/>
    <property type="match status" value="1"/>
</dbReference>
<organism evidence="3 4">
    <name type="scientific">Hymenobacter perfusus</name>
    <dbReference type="NCBI Taxonomy" id="1236770"/>
    <lineage>
        <taxon>Bacteria</taxon>
        <taxon>Pseudomonadati</taxon>
        <taxon>Bacteroidota</taxon>
        <taxon>Cytophagia</taxon>
        <taxon>Cytophagales</taxon>
        <taxon>Hymenobacteraceae</taxon>
        <taxon>Hymenobacter</taxon>
    </lineage>
</organism>
<evidence type="ECO:0008006" key="5">
    <source>
        <dbReference type="Google" id="ProtNLM"/>
    </source>
</evidence>
<dbReference type="InterPro" id="IPR044925">
    <property type="entry name" value="His-Me_finger_sf"/>
</dbReference>
<reference evidence="3 4" key="1">
    <citation type="submission" date="2018-12" db="EMBL/GenBank/DDBJ databases">
        <authorList>
            <person name="Feng G."/>
            <person name="Zhu H."/>
        </authorList>
    </citation>
    <scope>NUCLEOTIDE SEQUENCE [LARGE SCALE GENOMIC DNA]</scope>
    <source>
        <strain evidence="3 4">LMG 26000</strain>
    </source>
</reference>
<dbReference type="SUPFAM" id="SSF64496">
    <property type="entry name" value="DNA-binding domain of intron-encoded endonucleases"/>
    <property type="match status" value="1"/>
</dbReference>
<accession>A0A3R9P7U5</accession>
<sequence length="213" mass="23837">MFVLPKVPTAYYEGRTFYQIGEAQSYYVSPCGAVYSTLSDRCLTIADNGIGYRQVFLKLDNGLDKWRKLHRLVAQRFIPNPEGKPDVNHKNGDKAQNDVGNLEWVTKKENTRHAYATGLMKAKKGRDHHRYGKQLSAETKAKMSDQKQGENHPKFMGWYVVPAGTFPSAPAAAQAMSTYAKQIIRWCKSGKKRAEGYDFIPATSVGQQSALAA</sequence>